<evidence type="ECO:0000259" key="6">
    <source>
        <dbReference type="Pfam" id="PF04263"/>
    </source>
</evidence>
<dbReference type="EC" id="2.7.6.2" evidence="5"/>
<dbReference type="KEGG" id="taw:EI545_17350"/>
<dbReference type="GO" id="GO:0016301">
    <property type="term" value="F:kinase activity"/>
    <property type="evidence" value="ECO:0007669"/>
    <property type="project" value="UniProtKB-KW"/>
</dbReference>
<dbReference type="Gene3D" id="3.40.50.10240">
    <property type="entry name" value="Thiamin pyrophosphokinase, catalytic domain"/>
    <property type="match status" value="1"/>
</dbReference>
<dbReference type="InterPro" id="IPR053149">
    <property type="entry name" value="TPK"/>
</dbReference>
<evidence type="ECO:0000259" key="7">
    <source>
        <dbReference type="Pfam" id="PF04265"/>
    </source>
</evidence>
<evidence type="ECO:0000313" key="9">
    <source>
        <dbReference type="Proteomes" id="UP000282002"/>
    </source>
</evidence>
<evidence type="ECO:0000256" key="2">
    <source>
        <dbReference type="ARBA" id="ARBA00022741"/>
    </source>
</evidence>
<evidence type="ECO:0000256" key="5">
    <source>
        <dbReference type="NCBIfam" id="TIGR01378"/>
    </source>
</evidence>
<organism evidence="8 9">
    <name type="scientific">Tabrizicola piscis</name>
    <dbReference type="NCBI Taxonomy" id="2494374"/>
    <lineage>
        <taxon>Bacteria</taxon>
        <taxon>Pseudomonadati</taxon>
        <taxon>Pseudomonadota</taxon>
        <taxon>Alphaproteobacteria</taxon>
        <taxon>Rhodobacterales</taxon>
        <taxon>Paracoccaceae</taxon>
        <taxon>Tabrizicola</taxon>
    </lineage>
</organism>
<name>A0A3S8U9Z5_9RHOB</name>
<dbReference type="GO" id="GO:0009229">
    <property type="term" value="P:thiamine diphosphate biosynthetic process"/>
    <property type="evidence" value="ECO:0007669"/>
    <property type="project" value="InterPro"/>
</dbReference>
<accession>A0A3S8U9Z5</accession>
<dbReference type="SUPFAM" id="SSF63862">
    <property type="entry name" value="Thiamin pyrophosphokinase, substrate-binding domain"/>
    <property type="match status" value="1"/>
</dbReference>
<evidence type="ECO:0000256" key="4">
    <source>
        <dbReference type="ARBA" id="ARBA00022840"/>
    </source>
</evidence>
<keyword evidence="3 8" id="KW-0418">Kinase</keyword>
<feature type="domain" description="Thiamin pyrophosphokinase catalytic" evidence="6">
    <location>
        <begin position="29"/>
        <end position="120"/>
    </location>
</feature>
<dbReference type="CDD" id="cd07995">
    <property type="entry name" value="TPK"/>
    <property type="match status" value="1"/>
</dbReference>
<dbReference type="GO" id="GO:0004788">
    <property type="term" value="F:thiamine diphosphokinase activity"/>
    <property type="evidence" value="ECO:0007669"/>
    <property type="project" value="UniProtKB-UniRule"/>
</dbReference>
<dbReference type="GO" id="GO:0006772">
    <property type="term" value="P:thiamine metabolic process"/>
    <property type="evidence" value="ECO:0007669"/>
    <property type="project" value="UniProtKB-UniRule"/>
</dbReference>
<dbReference type="RefSeq" id="WP_125326626.1">
    <property type="nucleotide sequence ID" value="NZ_CP034328.1"/>
</dbReference>
<dbReference type="InterPro" id="IPR007371">
    <property type="entry name" value="TPK_catalytic"/>
</dbReference>
<dbReference type="InterPro" id="IPR007373">
    <property type="entry name" value="Thiamin_PyroPKinase_B1-bd"/>
</dbReference>
<dbReference type="SUPFAM" id="SSF63999">
    <property type="entry name" value="Thiamin pyrophosphokinase, catalytic domain"/>
    <property type="match status" value="1"/>
</dbReference>
<keyword evidence="2" id="KW-0547">Nucleotide-binding</keyword>
<dbReference type="Proteomes" id="UP000282002">
    <property type="component" value="Chromosome"/>
</dbReference>
<dbReference type="GO" id="GO:0030975">
    <property type="term" value="F:thiamine binding"/>
    <property type="evidence" value="ECO:0007669"/>
    <property type="project" value="InterPro"/>
</dbReference>
<dbReference type="InterPro" id="IPR006282">
    <property type="entry name" value="Thi_PPkinase"/>
</dbReference>
<dbReference type="NCBIfam" id="TIGR01378">
    <property type="entry name" value="thi_PPkinase"/>
    <property type="match status" value="1"/>
</dbReference>
<dbReference type="AlphaFoldDB" id="A0A3S8U9Z5"/>
<keyword evidence="9" id="KW-1185">Reference proteome</keyword>
<protein>
    <recommendedName>
        <fullName evidence="5">Thiamine diphosphokinase</fullName>
        <ecNumber evidence="5">2.7.6.2</ecNumber>
    </recommendedName>
</protein>
<evidence type="ECO:0000313" key="8">
    <source>
        <dbReference type="EMBL" id="AZL60434.1"/>
    </source>
</evidence>
<dbReference type="GO" id="GO:0005524">
    <property type="term" value="F:ATP binding"/>
    <property type="evidence" value="ECO:0007669"/>
    <property type="project" value="UniProtKB-KW"/>
</dbReference>
<dbReference type="PANTHER" id="PTHR41299:SF1">
    <property type="entry name" value="THIAMINE PYROPHOSPHOKINASE"/>
    <property type="match status" value="1"/>
</dbReference>
<evidence type="ECO:0000256" key="1">
    <source>
        <dbReference type="ARBA" id="ARBA00022679"/>
    </source>
</evidence>
<dbReference type="InterPro" id="IPR036371">
    <property type="entry name" value="TPK_B1-bd_sf"/>
</dbReference>
<reference evidence="8 9" key="1">
    <citation type="submission" date="2018-12" db="EMBL/GenBank/DDBJ databases">
        <title>Complete genome sequencing of Tabrizicola sp. K13M18.</title>
        <authorList>
            <person name="Bae J.-W."/>
        </authorList>
    </citation>
    <scope>NUCLEOTIDE SEQUENCE [LARGE SCALE GENOMIC DNA]</scope>
    <source>
        <strain evidence="8 9">K13M18</strain>
    </source>
</reference>
<evidence type="ECO:0000256" key="3">
    <source>
        <dbReference type="ARBA" id="ARBA00022777"/>
    </source>
</evidence>
<gene>
    <name evidence="8" type="ORF">EI545_17350</name>
</gene>
<dbReference type="EMBL" id="CP034328">
    <property type="protein sequence ID" value="AZL60434.1"/>
    <property type="molecule type" value="Genomic_DNA"/>
</dbReference>
<keyword evidence="4" id="KW-0067">ATP-binding</keyword>
<dbReference type="Pfam" id="PF04263">
    <property type="entry name" value="TPK_catalytic"/>
    <property type="match status" value="1"/>
</dbReference>
<dbReference type="Pfam" id="PF04265">
    <property type="entry name" value="TPK_B1_binding"/>
    <property type="match status" value="1"/>
</dbReference>
<sequence length="222" mass="23233">MKPAIVQTVHGVTLAGGGPFGRRDLAFCLRRAPVTVAADGGADQLLRLGVMPEAVIGDFDSLSAAAREKIPQARQHLMPEQATTDFDKALRSISSPLILALGFAGARLDHGLAAMNTLVMRGAQRCILVGPQDVAFAAPARLELALAAGDPLSLFPMARVSGRSAGLEWPITGIDFAPDGAIGTSNRVVARKVVLEFDAPGMLVILPRRRLDAAIRALSAAV</sequence>
<proteinExistence type="predicted"/>
<dbReference type="OrthoDB" id="7057856at2"/>
<dbReference type="PANTHER" id="PTHR41299">
    <property type="entry name" value="THIAMINE PYROPHOSPHOKINASE"/>
    <property type="match status" value="1"/>
</dbReference>
<dbReference type="InterPro" id="IPR036759">
    <property type="entry name" value="TPK_catalytic_sf"/>
</dbReference>
<feature type="domain" description="Thiamin pyrophosphokinase thiamin-binding" evidence="7">
    <location>
        <begin position="149"/>
        <end position="200"/>
    </location>
</feature>
<keyword evidence="1 8" id="KW-0808">Transferase</keyword>